<keyword evidence="2" id="KW-1185">Reference proteome</keyword>
<proteinExistence type="predicted"/>
<dbReference type="eggNOG" id="ENOG5030BYX">
    <property type="taxonomic scope" value="Bacteria"/>
</dbReference>
<organism evidence="1 2">
    <name type="scientific">Ureibacillus massiliensis 4400831 = CIP 108448 = CCUG 49529</name>
    <dbReference type="NCBI Taxonomy" id="1211035"/>
    <lineage>
        <taxon>Bacteria</taxon>
        <taxon>Bacillati</taxon>
        <taxon>Bacillota</taxon>
        <taxon>Bacilli</taxon>
        <taxon>Bacillales</taxon>
        <taxon>Caryophanaceae</taxon>
        <taxon>Ureibacillus</taxon>
    </lineage>
</organism>
<name>A0A0A3JSB8_9BACL</name>
<protein>
    <submittedName>
        <fullName evidence="1">Uncharacterized protein</fullName>
    </submittedName>
</protein>
<evidence type="ECO:0000313" key="2">
    <source>
        <dbReference type="Proteomes" id="UP000030595"/>
    </source>
</evidence>
<dbReference type="AlphaFoldDB" id="A0A0A3JSB8"/>
<sequence>MKKLTILCISILTLWGCTDTTDIQQDQFAQYNESYEEAMELVDQNEWQAAKTILTDLEQSLNSLETASPLLEDVKKELAKVEDQLSVQQVNNQQLANVITDLYSKYGIVPENHEYHARGELLMGLVYSDLIDFNQDGQDELYVLFKSSEYMNDELERRNQNGYIEEVWGVSDGKAELLWDSFYTIDESVASDLSVSLITLNDGTTAIKHSSEMTKQGIEFAHHQFYTLQEHEISLAYDFYYTKNLNVETEKPYYEVNTKEVDQQKYTKEFQSYNGNELPLIQSNIGEKSFGIDLTNPIATIETVVTNLTKDATETLFSNEEISLDKKGEHFIQQFNNVGKIDKRESTTYETMIAYILFNNILEANVPGEYGEGYRENSVLKAVKDYFDVDVNPNRLNIPTELDPTHWMYLQNDAFYLAPSGYYNPKVIRNVEKAVKVKDNLYYVQVQDYNFNSMEHSINTEIDFDFEKYKKLPLEQWPAHTKPYIEKELPTYMLLNYDGDQYQLYYQGHLTLFEGDIEEF</sequence>
<gene>
    <name evidence="1" type="ORF">CD30_14625</name>
</gene>
<comment type="caution">
    <text evidence="1">The sequence shown here is derived from an EMBL/GenBank/DDBJ whole genome shotgun (WGS) entry which is preliminary data.</text>
</comment>
<accession>A0A0A3JSB8</accession>
<dbReference type="Proteomes" id="UP000030595">
    <property type="component" value="Unassembled WGS sequence"/>
</dbReference>
<dbReference type="EMBL" id="JPVQ01000031">
    <property type="protein sequence ID" value="KGR89897.1"/>
    <property type="molecule type" value="Genomic_DNA"/>
</dbReference>
<reference evidence="1 2" key="1">
    <citation type="submission" date="2014-02" db="EMBL/GenBank/DDBJ databases">
        <title>Draft genome sequence of Lysinibacillus massiliensis CCUG 49529.</title>
        <authorList>
            <person name="Zhang F."/>
            <person name="Wang G."/>
            <person name="Zhang L."/>
        </authorList>
    </citation>
    <scope>NUCLEOTIDE SEQUENCE [LARGE SCALE GENOMIC DNA]</scope>
    <source>
        <strain evidence="1 2">CCUG 49529</strain>
    </source>
</reference>
<dbReference type="OrthoDB" id="2728756at2"/>
<evidence type="ECO:0000313" key="1">
    <source>
        <dbReference type="EMBL" id="KGR89897.1"/>
    </source>
</evidence>
<dbReference type="RefSeq" id="WP_036178126.1">
    <property type="nucleotide sequence ID" value="NZ_AVCZ01000031.1"/>
</dbReference>